<dbReference type="CDD" id="cd02440">
    <property type="entry name" value="AdoMet_MTases"/>
    <property type="match status" value="1"/>
</dbReference>
<dbReference type="Gene3D" id="3.40.50.10320">
    <property type="entry name" value="LmbE-like"/>
    <property type="match status" value="1"/>
</dbReference>
<dbReference type="Gene3D" id="3.40.50.150">
    <property type="entry name" value="Vaccinia Virus protein VP39"/>
    <property type="match status" value="1"/>
</dbReference>
<dbReference type="EMBL" id="PGFE01000007">
    <property type="protein sequence ID" value="PJJ68612.1"/>
    <property type="molecule type" value="Genomic_DNA"/>
</dbReference>
<gene>
    <name evidence="2" type="ORF">CLV28_3028</name>
</gene>
<keyword evidence="3" id="KW-1185">Reference proteome</keyword>
<dbReference type="Pfam" id="PF02585">
    <property type="entry name" value="PIG-L"/>
    <property type="match status" value="1"/>
</dbReference>
<evidence type="ECO:0000313" key="3">
    <source>
        <dbReference type="Proteomes" id="UP000231693"/>
    </source>
</evidence>
<dbReference type="GO" id="GO:0016811">
    <property type="term" value="F:hydrolase activity, acting on carbon-nitrogen (but not peptide) bonds, in linear amides"/>
    <property type="evidence" value="ECO:0007669"/>
    <property type="project" value="TreeGrafter"/>
</dbReference>
<sequence length="460" mass="50007">MVSFDHRDPGTPEAEWEAAGLRDRATPWTLDDDVRHVVVLAAHPDDETLGAGGLLARAAGTGVPTAVVVASDGEGSHPTSGTSTAREIALARRLELVEATGIVAPGATLHLLGLPDGGLREHRAALAQHVDAVLDALDGPVLVAAPWRGDGHRDHRVLGEVAAAAVALRVDARLVEYPVWAWHWADPHGDDLPWDRLLALRLGVEEADLKRRALAAHRTQVEPLSDRPGDEPVLHAGMLEHFARDVELFVADDAPDVTPGPAASLPQEFFDRFYARRADPWGFETRWYEERKRDLTLAVLPRARFGRGLEVGCSTGVLTARLAERCDSLLGVDITDAPLAAARARLGERVRLEKHATPADWPEGRFDLVVLSEVGYYWDAHDLARGVDRAVASLADDGVLVACHWRHPVREYPTTGDAVHRALRAHDRLALLARHVEEDFLLDVLVPAPAVSVARAEGLL</sequence>
<dbReference type="OrthoDB" id="116799at2"/>
<dbReference type="InterPro" id="IPR003737">
    <property type="entry name" value="GlcNAc_PI_deacetylase-related"/>
</dbReference>
<dbReference type="GO" id="GO:0008757">
    <property type="term" value="F:S-adenosylmethionine-dependent methyltransferase activity"/>
    <property type="evidence" value="ECO:0007669"/>
    <property type="project" value="InterPro"/>
</dbReference>
<organism evidence="2 3">
    <name type="scientific">Sediminihabitans luteus</name>
    <dbReference type="NCBI Taxonomy" id="1138585"/>
    <lineage>
        <taxon>Bacteria</taxon>
        <taxon>Bacillati</taxon>
        <taxon>Actinomycetota</taxon>
        <taxon>Actinomycetes</taxon>
        <taxon>Micrococcales</taxon>
        <taxon>Cellulomonadaceae</taxon>
        <taxon>Sediminihabitans</taxon>
    </lineage>
</organism>
<dbReference type="InterPro" id="IPR008715">
    <property type="entry name" value="SAM-MeTfrase_NodS-like"/>
</dbReference>
<proteinExistence type="predicted"/>
<protein>
    <submittedName>
        <fullName evidence="2">LmbE family N-acetylglucosaminyl deacetylase</fullName>
    </submittedName>
</protein>
<dbReference type="GO" id="GO:0009312">
    <property type="term" value="P:oligosaccharide biosynthetic process"/>
    <property type="evidence" value="ECO:0007669"/>
    <property type="project" value="InterPro"/>
</dbReference>
<dbReference type="InterPro" id="IPR024078">
    <property type="entry name" value="LmbE-like_dom_sf"/>
</dbReference>
<dbReference type="AlphaFoldDB" id="A0A2M9CBZ2"/>
<reference evidence="2 3" key="1">
    <citation type="submission" date="2017-11" db="EMBL/GenBank/DDBJ databases">
        <title>Genomic Encyclopedia of Archaeal and Bacterial Type Strains, Phase II (KMG-II): From Individual Species to Whole Genera.</title>
        <authorList>
            <person name="Goeker M."/>
        </authorList>
    </citation>
    <scope>NUCLEOTIDE SEQUENCE [LARGE SCALE GENOMIC DNA]</scope>
    <source>
        <strain evidence="2 3">DSM 25478</strain>
    </source>
</reference>
<dbReference type="SUPFAM" id="SSF102588">
    <property type="entry name" value="LmbE-like"/>
    <property type="match status" value="1"/>
</dbReference>
<dbReference type="PANTHER" id="PTHR12993">
    <property type="entry name" value="N-ACETYLGLUCOSAMINYL-PHOSPHATIDYLINOSITOL DE-N-ACETYLASE-RELATED"/>
    <property type="match status" value="1"/>
</dbReference>
<dbReference type="InterPro" id="IPR029063">
    <property type="entry name" value="SAM-dependent_MTases_sf"/>
</dbReference>
<accession>A0A2M9CBZ2</accession>
<evidence type="ECO:0000313" key="2">
    <source>
        <dbReference type="EMBL" id="PJJ68612.1"/>
    </source>
</evidence>
<keyword evidence="1" id="KW-0862">Zinc</keyword>
<dbReference type="Proteomes" id="UP000231693">
    <property type="component" value="Unassembled WGS sequence"/>
</dbReference>
<dbReference type="Pfam" id="PF05401">
    <property type="entry name" value="NodS"/>
    <property type="match status" value="1"/>
</dbReference>
<dbReference type="SUPFAM" id="SSF53335">
    <property type="entry name" value="S-adenosyl-L-methionine-dependent methyltransferases"/>
    <property type="match status" value="1"/>
</dbReference>
<name>A0A2M9CBZ2_9CELL</name>
<comment type="caution">
    <text evidence="2">The sequence shown here is derived from an EMBL/GenBank/DDBJ whole genome shotgun (WGS) entry which is preliminary data.</text>
</comment>
<dbReference type="GO" id="GO:0016137">
    <property type="term" value="P:glycoside metabolic process"/>
    <property type="evidence" value="ECO:0007669"/>
    <property type="project" value="UniProtKB-ARBA"/>
</dbReference>
<dbReference type="RefSeq" id="WP_100424170.1">
    <property type="nucleotide sequence ID" value="NZ_BOOX01000011.1"/>
</dbReference>
<evidence type="ECO:0000256" key="1">
    <source>
        <dbReference type="ARBA" id="ARBA00022833"/>
    </source>
</evidence>
<dbReference type="PANTHER" id="PTHR12993:SF11">
    <property type="entry name" value="N-ACETYLGLUCOSAMINYL-PHOSPHATIDYLINOSITOL DE-N-ACETYLASE"/>
    <property type="match status" value="1"/>
</dbReference>